<dbReference type="RefSeq" id="WP_007573146.1">
    <property type="nucleotide sequence ID" value="NZ_AGUD01000100.1"/>
</dbReference>
<keyword evidence="1" id="KW-0472">Membrane</keyword>
<gene>
    <name evidence="2" type="ORF">PAI11_16440</name>
</gene>
<keyword evidence="1" id="KW-1133">Transmembrane helix</keyword>
<reference evidence="2 3" key="1">
    <citation type="journal article" date="2013" name="Biodegradation">
        <title>Quantitative proteomic analysis of ibuprofen-degrading Patulibacter sp. strain I11.</title>
        <authorList>
            <person name="Almeida B."/>
            <person name="Kjeldal H."/>
            <person name="Lolas I."/>
            <person name="Knudsen A.D."/>
            <person name="Carvalho G."/>
            <person name="Nielsen K.L."/>
            <person name="Barreto Crespo M.T."/>
            <person name="Stensballe A."/>
            <person name="Nielsen J.L."/>
        </authorList>
    </citation>
    <scope>NUCLEOTIDE SEQUENCE [LARGE SCALE GENOMIC DNA]</scope>
    <source>
        <strain evidence="2 3">I11</strain>
    </source>
</reference>
<feature type="transmembrane region" description="Helical" evidence="1">
    <location>
        <begin position="75"/>
        <end position="93"/>
    </location>
</feature>
<feature type="transmembrane region" description="Helical" evidence="1">
    <location>
        <begin position="113"/>
        <end position="135"/>
    </location>
</feature>
<accession>H0E4B7</accession>
<dbReference type="AlphaFoldDB" id="H0E4B7"/>
<evidence type="ECO:0000313" key="2">
    <source>
        <dbReference type="EMBL" id="EHN11486.1"/>
    </source>
</evidence>
<dbReference type="EMBL" id="AGUD01000100">
    <property type="protein sequence ID" value="EHN11486.1"/>
    <property type="molecule type" value="Genomic_DNA"/>
</dbReference>
<proteinExistence type="predicted"/>
<keyword evidence="1" id="KW-0812">Transmembrane</keyword>
<organism evidence="2 3">
    <name type="scientific">Patulibacter medicamentivorans</name>
    <dbReference type="NCBI Taxonomy" id="1097667"/>
    <lineage>
        <taxon>Bacteria</taxon>
        <taxon>Bacillati</taxon>
        <taxon>Actinomycetota</taxon>
        <taxon>Thermoleophilia</taxon>
        <taxon>Solirubrobacterales</taxon>
        <taxon>Patulibacteraceae</taxon>
        <taxon>Patulibacter</taxon>
    </lineage>
</organism>
<evidence type="ECO:0000313" key="3">
    <source>
        <dbReference type="Proteomes" id="UP000005143"/>
    </source>
</evidence>
<keyword evidence="3" id="KW-1185">Reference proteome</keyword>
<comment type="caution">
    <text evidence="2">The sequence shown here is derived from an EMBL/GenBank/DDBJ whole genome shotgun (WGS) entry which is preliminary data.</text>
</comment>
<protein>
    <submittedName>
        <fullName evidence="2">Uncharacterized protein</fullName>
    </submittedName>
</protein>
<feature type="transmembrane region" description="Helical" evidence="1">
    <location>
        <begin position="20"/>
        <end position="40"/>
    </location>
</feature>
<evidence type="ECO:0000256" key="1">
    <source>
        <dbReference type="SAM" id="Phobius"/>
    </source>
</evidence>
<sequence length="164" mass="17705">MAAKTIIEWPNREKASSKVARILVILSLLVSSALIAIVSIRGWDLLQAAKTAQILFIAVNLIFVIQLLRWSRGVLPMAAGIATFIGIFALVSVTKWYERDQPGYKDADLSAQLGALTIGVLIAQVIVIVIAIVAFSQNWQTEIEHHVGFDDDEPAPSTGAPATA</sequence>
<dbReference type="Proteomes" id="UP000005143">
    <property type="component" value="Unassembled WGS sequence"/>
</dbReference>
<feature type="transmembrane region" description="Helical" evidence="1">
    <location>
        <begin position="52"/>
        <end position="68"/>
    </location>
</feature>
<name>H0E4B7_9ACTN</name>